<organism evidence="1 2">
    <name type="scientific">Bergeyella cardium</name>
    <dbReference type="NCBI Taxonomy" id="1585976"/>
    <lineage>
        <taxon>Bacteria</taxon>
        <taxon>Pseudomonadati</taxon>
        <taxon>Bacteroidota</taxon>
        <taxon>Flavobacteriia</taxon>
        <taxon>Flavobacteriales</taxon>
        <taxon>Weeksellaceae</taxon>
        <taxon>Bergeyella</taxon>
    </lineage>
</organism>
<dbReference type="Pfam" id="PF13559">
    <property type="entry name" value="DUF4129"/>
    <property type="match status" value="1"/>
</dbReference>
<dbReference type="EMBL" id="CP029149">
    <property type="protein sequence ID" value="QHN65459.1"/>
    <property type="molecule type" value="Genomic_DNA"/>
</dbReference>
<accession>A0A6P1QUI4</accession>
<dbReference type="KEGG" id="bcad:DBX24_05975"/>
<sequence length="265" mass="31443">MKIKLLIFFLIFLSSPVFAQQEEEDNEIPFDGYTEVLPKNDSIGGVPVYSADSLLQKGVITDTPLKERNLSTDIKDKYKGEDFDYSANKPKTSFLEKLKKKLRRLLDRLFSDTDFNKISKYEHNIIRLIGIIVLGILLYFVIKYLMRKDGNWFFGKKNQKINIPSNDIVENIHEINFREMISKAENQQDYRLAIRYHFLRMLKTLTDKNLIDWNPEKTNRDYISEISASELKEQFKDASRIFDYVWYGEFSINETEYKTYKDKFN</sequence>
<protein>
    <submittedName>
        <fullName evidence="1">DUF4129 domain-containing protein</fullName>
    </submittedName>
</protein>
<evidence type="ECO:0000313" key="1">
    <source>
        <dbReference type="EMBL" id="QHN65459.1"/>
    </source>
</evidence>
<dbReference type="OrthoDB" id="5491447at2"/>
<dbReference type="RefSeq" id="WP_160224280.1">
    <property type="nucleotide sequence ID" value="NZ_CP029149.1"/>
</dbReference>
<dbReference type="Proteomes" id="UP000464318">
    <property type="component" value="Chromosome"/>
</dbReference>
<gene>
    <name evidence="1" type="ORF">DBX24_05975</name>
</gene>
<evidence type="ECO:0000313" key="2">
    <source>
        <dbReference type="Proteomes" id="UP000464318"/>
    </source>
</evidence>
<name>A0A6P1QUI4_9FLAO</name>
<dbReference type="InterPro" id="IPR025403">
    <property type="entry name" value="TgpA-like_C"/>
</dbReference>
<proteinExistence type="predicted"/>
<reference evidence="1 2" key="1">
    <citation type="submission" date="2018-04" db="EMBL/GenBank/DDBJ databases">
        <title>Characteristic and Complete Genome Sequencing of A Novel Member of Infective Endocarditis Causative Bacteria: Bergeyella cardium QL-PH.</title>
        <authorList>
            <person name="Pan H."/>
            <person name="Sun E."/>
            <person name="Zhang Y."/>
        </authorList>
    </citation>
    <scope>NUCLEOTIDE SEQUENCE [LARGE SCALE GENOMIC DNA]</scope>
    <source>
        <strain evidence="1 2">HPQL</strain>
    </source>
</reference>
<dbReference type="AlphaFoldDB" id="A0A6P1QUI4"/>
<keyword evidence="2" id="KW-1185">Reference proteome</keyword>